<feature type="transmembrane region" description="Helical" evidence="7">
    <location>
        <begin position="363"/>
        <end position="384"/>
    </location>
</feature>
<name>A0ABR3QM68_9PLEO</name>
<keyword evidence="10" id="KW-1185">Reference proteome</keyword>
<accession>A0ABR3QM68</accession>
<evidence type="ECO:0000256" key="5">
    <source>
        <dbReference type="ARBA" id="ARBA00023136"/>
    </source>
</evidence>
<feature type="region of interest" description="Disordered" evidence="6">
    <location>
        <begin position="1"/>
        <end position="23"/>
    </location>
</feature>
<gene>
    <name evidence="9" type="primary">TNA1_2</name>
    <name evidence="9" type="ORF">SLS60_010781</name>
</gene>
<dbReference type="Pfam" id="PF07690">
    <property type="entry name" value="MFS_1"/>
    <property type="match status" value="1"/>
</dbReference>
<evidence type="ECO:0000259" key="8">
    <source>
        <dbReference type="PROSITE" id="PS50850"/>
    </source>
</evidence>
<keyword evidence="5 7" id="KW-0472">Membrane</keyword>
<keyword evidence="2" id="KW-0813">Transport</keyword>
<evidence type="ECO:0000256" key="7">
    <source>
        <dbReference type="SAM" id="Phobius"/>
    </source>
</evidence>
<comment type="subcellular location">
    <subcellularLocation>
        <location evidence="1">Membrane</location>
        <topology evidence="1">Multi-pass membrane protein</topology>
    </subcellularLocation>
</comment>
<dbReference type="PANTHER" id="PTHR43791">
    <property type="entry name" value="PERMEASE-RELATED"/>
    <property type="match status" value="1"/>
</dbReference>
<feature type="transmembrane region" description="Helical" evidence="7">
    <location>
        <begin position="329"/>
        <end position="351"/>
    </location>
</feature>
<evidence type="ECO:0000256" key="3">
    <source>
        <dbReference type="ARBA" id="ARBA00022692"/>
    </source>
</evidence>
<protein>
    <submittedName>
        <fullName evidence="9">High-affinity nicotinic acid transporter</fullName>
    </submittedName>
</protein>
<feature type="transmembrane region" description="Helical" evidence="7">
    <location>
        <begin position="304"/>
        <end position="323"/>
    </location>
</feature>
<feature type="transmembrane region" description="Helical" evidence="7">
    <location>
        <begin position="105"/>
        <end position="123"/>
    </location>
</feature>
<keyword evidence="4 7" id="KW-1133">Transmembrane helix</keyword>
<evidence type="ECO:0000313" key="9">
    <source>
        <dbReference type="EMBL" id="KAL1593173.1"/>
    </source>
</evidence>
<comment type="caution">
    <text evidence="9">The sequence shown here is derived from an EMBL/GenBank/DDBJ whole genome shotgun (WGS) entry which is preliminary data.</text>
</comment>
<organism evidence="9 10">
    <name type="scientific">Paraconiothyrium brasiliense</name>
    <dbReference type="NCBI Taxonomy" id="300254"/>
    <lineage>
        <taxon>Eukaryota</taxon>
        <taxon>Fungi</taxon>
        <taxon>Dikarya</taxon>
        <taxon>Ascomycota</taxon>
        <taxon>Pezizomycotina</taxon>
        <taxon>Dothideomycetes</taxon>
        <taxon>Pleosporomycetidae</taxon>
        <taxon>Pleosporales</taxon>
        <taxon>Massarineae</taxon>
        <taxon>Didymosphaeriaceae</taxon>
        <taxon>Paraconiothyrium</taxon>
    </lineage>
</organism>
<feature type="transmembrane region" description="Helical" evidence="7">
    <location>
        <begin position="198"/>
        <end position="220"/>
    </location>
</feature>
<feature type="transmembrane region" description="Helical" evidence="7">
    <location>
        <begin position="77"/>
        <end position="99"/>
    </location>
</feature>
<feature type="transmembrane region" description="Helical" evidence="7">
    <location>
        <begin position="267"/>
        <end position="292"/>
    </location>
</feature>
<dbReference type="PANTHER" id="PTHR43791:SF54">
    <property type="entry name" value="MAJOR FACILITATOR SUPERFAMILY (MFS) PROFILE DOMAIN-CONTAINING PROTEIN-RELATED"/>
    <property type="match status" value="1"/>
</dbReference>
<dbReference type="SUPFAM" id="SSF103473">
    <property type="entry name" value="MFS general substrate transporter"/>
    <property type="match status" value="1"/>
</dbReference>
<dbReference type="InterPro" id="IPR011701">
    <property type="entry name" value="MFS"/>
</dbReference>
<dbReference type="Gene3D" id="1.20.1250.20">
    <property type="entry name" value="MFS general substrate transporter like domains"/>
    <property type="match status" value="2"/>
</dbReference>
<dbReference type="Proteomes" id="UP001521785">
    <property type="component" value="Unassembled WGS sequence"/>
</dbReference>
<reference evidence="9 10" key="1">
    <citation type="submission" date="2024-02" db="EMBL/GenBank/DDBJ databases">
        <title>De novo assembly and annotation of 12 fungi associated with fruit tree decline syndrome in Ontario, Canada.</title>
        <authorList>
            <person name="Sulman M."/>
            <person name="Ellouze W."/>
            <person name="Ilyukhin E."/>
        </authorList>
    </citation>
    <scope>NUCLEOTIDE SEQUENCE [LARGE SCALE GENOMIC DNA]</scope>
    <source>
        <strain evidence="9 10">M42-189</strain>
    </source>
</reference>
<dbReference type="PROSITE" id="PS50850">
    <property type="entry name" value="MFS"/>
    <property type="match status" value="1"/>
</dbReference>
<evidence type="ECO:0000256" key="1">
    <source>
        <dbReference type="ARBA" id="ARBA00004141"/>
    </source>
</evidence>
<sequence>MADEKFNAEALAKPTSDDASELPPPPSNYVYKLDLRLIPLLGCTYTLLFLDRTNIANARIEGLEKGLNMPSNGYNTCLWIFFIPFVLVEIPTNMIMGLPRVKPNLFLGGSMLVLGVISMCQGLTHTYGGLLACRFLMGILEATLPAGAALLLSEYYTRKEQPIRFAMFFTFGVLGPLVSGLLAYGIRRMNGIQGKEGWRWIFIIEGLATIAISFLVFLFVPNFPEKTNILSGAEKEHLLEKLRRDKGDQKLSMKSVNWLPVLTDWKIWLPTMMFFCCDMTAASIVSFTPTILTELGWKAERAQVMSIPIWVTGFVFELGAGYLSSRTGWRFPFILFGITLATIGWIIQIVYSESKGLAPGVRYFSLFAMSAGTFLQMAMSVSWMTNNLRGRASVAVGTAMILGLGNCANFVASNVFIKGEAPFYPTGFRTGGGIAQVEFSGAHDQLDLSRPENLTPQVVQARDGWDIWNSRRTLYIGIGSAKGQNVGTEAHDGGDTSRSGMPNLQAEIRAAIDNLCPTSLGFNQCDMQRTWKVSQVALNDNGNLKRDGLLTIKIGSNYWPLGGLREVLRDSMAEVIQTVAESNCYKPRFSGASSTELCYAPDKIMLRVDYVGWLVLLLNSSVGSPDWNNNICNNDGRDKLEAKVKSKPWESVLKLSNGLAVETNCYEGKEPVGMGDGWCLKDTKDTYHGEYIDKCPPAGGFPQQ</sequence>
<proteinExistence type="predicted"/>
<dbReference type="EMBL" id="JAKJXO020000019">
    <property type="protein sequence ID" value="KAL1593173.1"/>
    <property type="molecule type" value="Genomic_DNA"/>
</dbReference>
<evidence type="ECO:0000313" key="10">
    <source>
        <dbReference type="Proteomes" id="UP001521785"/>
    </source>
</evidence>
<evidence type="ECO:0000256" key="6">
    <source>
        <dbReference type="SAM" id="MobiDB-lite"/>
    </source>
</evidence>
<feature type="transmembrane region" description="Helical" evidence="7">
    <location>
        <begin position="165"/>
        <end position="186"/>
    </location>
</feature>
<dbReference type="InterPro" id="IPR036259">
    <property type="entry name" value="MFS_trans_sf"/>
</dbReference>
<feature type="domain" description="Major facilitator superfamily (MFS) profile" evidence="8">
    <location>
        <begin position="37"/>
        <end position="445"/>
    </location>
</feature>
<feature type="transmembrane region" description="Helical" evidence="7">
    <location>
        <begin position="135"/>
        <end position="153"/>
    </location>
</feature>
<dbReference type="InterPro" id="IPR020846">
    <property type="entry name" value="MFS_dom"/>
</dbReference>
<evidence type="ECO:0000256" key="2">
    <source>
        <dbReference type="ARBA" id="ARBA00022448"/>
    </source>
</evidence>
<evidence type="ECO:0000256" key="4">
    <source>
        <dbReference type="ARBA" id="ARBA00022989"/>
    </source>
</evidence>
<keyword evidence="3 7" id="KW-0812">Transmembrane</keyword>